<name>A0A1W6LFI8_9BURK</name>
<keyword evidence="2" id="KW-0413">Isomerase</keyword>
<sequence>MSIILVRHGETLLNVARTLQPADTPLSPTGLAQAAAVARRLADQGVGAIVSSDLPRARATADAIASATGLPVAETPLLQERNFGDLRGQSYDNLGFNPLTMTDAPPHGESADAFFKRVARAFDDAVQRQRGLAKPLVVVTHGLVIHAMLQRHLQLAAMHTMPARLGNTSVTVFSPEAPYPVDLVDCTAHLAGAVQDKAGSLSGG</sequence>
<dbReference type="InterPro" id="IPR029033">
    <property type="entry name" value="His_PPase_superfam"/>
</dbReference>
<keyword evidence="4" id="KW-1185">Reference proteome</keyword>
<dbReference type="EMBL" id="CP015118">
    <property type="protein sequence ID" value="ARN23031.1"/>
    <property type="molecule type" value="Genomic_DNA"/>
</dbReference>
<dbReference type="KEGG" id="rgu:A4W93_25705"/>
<evidence type="ECO:0000256" key="2">
    <source>
        <dbReference type="ARBA" id="ARBA00023235"/>
    </source>
</evidence>
<evidence type="ECO:0000256" key="1">
    <source>
        <dbReference type="ARBA" id="ARBA00023152"/>
    </source>
</evidence>
<dbReference type="GO" id="GO:0016791">
    <property type="term" value="F:phosphatase activity"/>
    <property type="evidence" value="ECO:0007669"/>
    <property type="project" value="TreeGrafter"/>
</dbReference>
<dbReference type="SMART" id="SM00855">
    <property type="entry name" value="PGAM"/>
    <property type="match status" value="1"/>
</dbReference>
<dbReference type="InterPro" id="IPR050275">
    <property type="entry name" value="PGM_Phosphatase"/>
</dbReference>
<dbReference type="Gene3D" id="3.40.50.1240">
    <property type="entry name" value="Phosphoglycerate mutase-like"/>
    <property type="match status" value="1"/>
</dbReference>
<dbReference type="AlphaFoldDB" id="A0A1W6LFI8"/>
<evidence type="ECO:0000313" key="4">
    <source>
        <dbReference type="Proteomes" id="UP000193427"/>
    </source>
</evidence>
<dbReference type="InterPro" id="IPR001345">
    <property type="entry name" value="PG/BPGM_mutase_AS"/>
</dbReference>
<accession>A0A1W6LFI8</accession>
<dbReference type="PANTHER" id="PTHR48100:SF1">
    <property type="entry name" value="HISTIDINE PHOSPHATASE FAMILY PROTEIN-RELATED"/>
    <property type="match status" value="1"/>
</dbReference>
<keyword evidence="1" id="KW-0324">Glycolysis</keyword>
<dbReference type="PANTHER" id="PTHR48100">
    <property type="entry name" value="BROAD-SPECIFICITY PHOSPHATASE YOR283W-RELATED"/>
    <property type="match status" value="1"/>
</dbReference>
<dbReference type="OrthoDB" id="9781415at2"/>
<dbReference type="Proteomes" id="UP000193427">
    <property type="component" value="Chromosome"/>
</dbReference>
<dbReference type="GO" id="GO:0005737">
    <property type="term" value="C:cytoplasm"/>
    <property type="evidence" value="ECO:0007669"/>
    <property type="project" value="TreeGrafter"/>
</dbReference>
<dbReference type="InterPro" id="IPR013078">
    <property type="entry name" value="His_Pase_superF_clade-1"/>
</dbReference>
<dbReference type="CDD" id="cd07067">
    <property type="entry name" value="HP_PGM_like"/>
    <property type="match status" value="1"/>
</dbReference>
<dbReference type="STRING" id="946333.A4W93_25705"/>
<evidence type="ECO:0000313" key="3">
    <source>
        <dbReference type="EMBL" id="ARN23031.1"/>
    </source>
</evidence>
<protein>
    <submittedName>
        <fullName evidence="3">Uncharacterized protein</fullName>
    </submittedName>
</protein>
<reference evidence="3 4" key="1">
    <citation type="submission" date="2016-04" db="EMBL/GenBank/DDBJ databases">
        <title>Complete genome sequence of natural rubber-degrading, novel Gram-negative bacterium, Rhizobacter gummiphilus strain NS21.</title>
        <authorList>
            <person name="Tabata M."/>
            <person name="Kasai D."/>
            <person name="Fukuda M."/>
        </authorList>
    </citation>
    <scope>NUCLEOTIDE SEQUENCE [LARGE SCALE GENOMIC DNA]</scope>
    <source>
        <strain evidence="3 4">NS21</strain>
    </source>
</reference>
<proteinExistence type="predicted"/>
<dbReference type="SUPFAM" id="SSF53254">
    <property type="entry name" value="Phosphoglycerate mutase-like"/>
    <property type="match status" value="1"/>
</dbReference>
<organism evidence="3 4">
    <name type="scientific">Piscinibacter gummiphilus</name>
    <dbReference type="NCBI Taxonomy" id="946333"/>
    <lineage>
        <taxon>Bacteria</taxon>
        <taxon>Pseudomonadati</taxon>
        <taxon>Pseudomonadota</taxon>
        <taxon>Betaproteobacteria</taxon>
        <taxon>Burkholderiales</taxon>
        <taxon>Sphaerotilaceae</taxon>
        <taxon>Piscinibacter</taxon>
    </lineage>
</organism>
<gene>
    <name evidence="3" type="ORF">A4W93_25705</name>
</gene>
<dbReference type="RefSeq" id="WP_085753344.1">
    <property type="nucleotide sequence ID" value="NZ_BSPR01000015.1"/>
</dbReference>
<dbReference type="Pfam" id="PF00300">
    <property type="entry name" value="His_Phos_1"/>
    <property type="match status" value="1"/>
</dbReference>
<dbReference type="PROSITE" id="PS00175">
    <property type="entry name" value="PG_MUTASE"/>
    <property type="match status" value="1"/>
</dbReference>